<keyword evidence="8" id="KW-0234">DNA repair</keyword>
<dbReference type="AlphaFoldDB" id="A0A1W2BZ77"/>
<dbReference type="STRING" id="504486.SAMN05660703_2719"/>
<dbReference type="PANTHER" id="PTHR31212:SF4">
    <property type="entry name" value="ALPHA-KETOGLUTARATE-DEPENDENT DIOXYGENASE ALKB HOMOLOG 3"/>
    <property type="match status" value="1"/>
</dbReference>
<evidence type="ECO:0000259" key="9">
    <source>
        <dbReference type="PROSITE" id="PS51471"/>
    </source>
</evidence>
<dbReference type="GO" id="GO:0032451">
    <property type="term" value="F:demethylase activity"/>
    <property type="evidence" value="ECO:0007669"/>
    <property type="project" value="UniProtKB-ARBA"/>
</dbReference>
<keyword evidence="4" id="KW-0460">Magnesium</keyword>
<dbReference type="GO" id="GO:0016787">
    <property type="term" value="F:hydrolase activity"/>
    <property type="evidence" value="ECO:0007669"/>
    <property type="project" value="UniProtKB-ARBA"/>
</dbReference>
<keyword evidence="6" id="KW-0560">Oxidoreductase</keyword>
<evidence type="ECO:0000256" key="5">
    <source>
        <dbReference type="ARBA" id="ARBA00022964"/>
    </source>
</evidence>
<evidence type="ECO:0000256" key="7">
    <source>
        <dbReference type="ARBA" id="ARBA00023004"/>
    </source>
</evidence>
<dbReference type="OrthoDB" id="190276at2"/>
<sequence length="198" mass="22835">MFSNNSPINLNLPDSDIIYYPKFLNDGEASEYFEVIKKNTPWQQDNITVYGKKYAQPRLTALFGNNGKPYSYSNITMQPHEFTEELLAIGSRIETITNINFTTCLLNLYRDGKDSNGWHADNEKELGKNPIIASVTLGQERFFHLKHRTNKNLKSKILLQHGSLLVMQGETQHQWLHQIPKTAKPIGERINLTFRIIK</sequence>
<dbReference type="PANTHER" id="PTHR31212">
    <property type="entry name" value="ALPHA-KETOGLUTARATE-DEPENDENT DIOXYGENASE ALKB HOMOLOG 3"/>
    <property type="match status" value="1"/>
</dbReference>
<organism evidence="10 11">
    <name type="scientific">Cellulophaga tyrosinoxydans</name>
    <dbReference type="NCBI Taxonomy" id="504486"/>
    <lineage>
        <taxon>Bacteria</taxon>
        <taxon>Pseudomonadati</taxon>
        <taxon>Bacteroidota</taxon>
        <taxon>Flavobacteriia</taxon>
        <taxon>Flavobacteriales</taxon>
        <taxon>Flavobacteriaceae</taxon>
        <taxon>Cellulophaga</taxon>
    </lineage>
</organism>
<dbReference type="InterPro" id="IPR032854">
    <property type="entry name" value="ALKBH3"/>
</dbReference>
<dbReference type="GO" id="GO:0046872">
    <property type="term" value="F:metal ion binding"/>
    <property type="evidence" value="ECO:0007669"/>
    <property type="project" value="UniProtKB-KW"/>
</dbReference>
<evidence type="ECO:0000256" key="3">
    <source>
        <dbReference type="ARBA" id="ARBA00022763"/>
    </source>
</evidence>
<evidence type="ECO:0000256" key="4">
    <source>
        <dbReference type="ARBA" id="ARBA00022842"/>
    </source>
</evidence>
<keyword evidence="7" id="KW-0408">Iron</keyword>
<keyword evidence="5 10" id="KW-0223">Dioxygenase</keyword>
<feature type="domain" description="Fe2OG dioxygenase" evidence="9">
    <location>
        <begin position="100"/>
        <end position="198"/>
    </location>
</feature>
<dbReference type="Gene3D" id="2.60.120.590">
    <property type="entry name" value="Alpha-ketoglutarate-dependent dioxygenase AlkB-like"/>
    <property type="match status" value="1"/>
</dbReference>
<dbReference type="RefSeq" id="WP_084062238.1">
    <property type="nucleotide sequence ID" value="NZ_FWXO01000005.1"/>
</dbReference>
<reference evidence="10 11" key="1">
    <citation type="submission" date="2017-04" db="EMBL/GenBank/DDBJ databases">
        <authorList>
            <person name="Afonso C.L."/>
            <person name="Miller P.J."/>
            <person name="Scott M.A."/>
            <person name="Spackman E."/>
            <person name="Goraichik I."/>
            <person name="Dimitrov K.M."/>
            <person name="Suarez D.L."/>
            <person name="Swayne D.E."/>
        </authorList>
    </citation>
    <scope>NUCLEOTIDE SEQUENCE [LARGE SCALE GENOMIC DNA]</scope>
    <source>
        <strain evidence="10 11">DSM 21164</strain>
    </source>
</reference>
<dbReference type="Pfam" id="PF13532">
    <property type="entry name" value="2OG-FeII_Oxy_2"/>
    <property type="match status" value="1"/>
</dbReference>
<dbReference type="Proteomes" id="UP000192360">
    <property type="component" value="Unassembled WGS sequence"/>
</dbReference>
<name>A0A1W2BZ77_9FLAO</name>
<dbReference type="GO" id="GO:0051213">
    <property type="term" value="F:dioxygenase activity"/>
    <property type="evidence" value="ECO:0007669"/>
    <property type="project" value="UniProtKB-KW"/>
</dbReference>
<dbReference type="GO" id="GO:0006307">
    <property type="term" value="P:DNA alkylation repair"/>
    <property type="evidence" value="ECO:0007669"/>
    <property type="project" value="InterPro"/>
</dbReference>
<dbReference type="InterPro" id="IPR027450">
    <property type="entry name" value="AlkB-like"/>
</dbReference>
<dbReference type="PROSITE" id="PS51471">
    <property type="entry name" value="FE2OG_OXY"/>
    <property type="match status" value="1"/>
</dbReference>
<keyword evidence="2" id="KW-0479">Metal-binding</keyword>
<protein>
    <submittedName>
        <fullName evidence="10">Alkylated DNA repair dioxygenase AlkB</fullName>
    </submittedName>
</protein>
<dbReference type="InterPro" id="IPR005123">
    <property type="entry name" value="Oxoglu/Fe-dep_dioxygenase_dom"/>
</dbReference>
<keyword evidence="3" id="KW-0227">DNA damage</keyword>
<dbReference type="GO" id="GO:0016705">
    <property type="term" value="F:oxidoreductase activity, acting on paired donors, with incorporation or reduction of molecular oxygen"/>
    <property type="evidence" value="ECO:0007669"/>
    <property type="project" value="UniProtKB-ARBA"/>
</dbReference>
<evidence type="ECO:0000256" key="6">
    <source>
        <dbReference type="ARBA" id="ARBA00023002"/>
    </source>
</evidence>
<gene>
    <name evidence="10" type="ORF">SAMN05660703_2719</name>
</gene>
<evidence type="ECO:0000256" key="1">
    <source>
        <dbReference type="ARBA" id="ARBA00001954"/>
    </source>
</evidence>
<evidence type="ECO:0000256" key="8">
    <source>
        <dbReference type="ARBA" id="ARBA00023204"/>
    </source>
</evidence>
<accession>A0A1W2BZ77</accession>
<evidence type="ECO:0000313" key="11">
    <source>
        <dbReference type="Proteomes" id="UP000192360"/>
    </source>
</evidence>
<proteinExistence type="predicted"/>
<dbReference type="EMBL" id="FWXO01000005">
    <property type="protein sequence ID" value="SMC78229.1"/>
    <property type="molecule type" value="Genomic_DNA"/>
</dbReference>
<keyword evidence="11" id="KW-1185">Reference proteome</keyword>
<dbReference type="SUPFAM" id="SSF51197">
    <property type="entry name" value="Clavaminate synthase-like"/>
    <property type="match status" value="1"/>
</dbReference>
<dbReference type="GO" id="GO:0140097">
    <property type="term" value="F:catalytic activity, acting on DNA"/>
    <property type="evidence" value="ECO:0007669"/>
    <property type="project" value="UniProtKB-ARBA"/>
</dbReference>
<dbReference type="InterPro" id="IPR037151">
    <property type="entry name" value="AlkB-like_sf"/>
</dbReference>
<comment type="cofactor">
    <cofactor evidence="1">
        <name>Fe(2+)</name>
        <dbReference type="ChEBI" id="CHEBI:29033"/>
    </cofactor>
</comment>
<dbReference type="FunFam" id="2.60.120.590:FF:000004">
    <property type="entry name" value="DNA oxidative demethylase ALKBH2"/>
    <property type="match status" value="1"/>
</dbReference>
<evidence type="ECO:0000313" key="10">
    <source>
        <dbReference type="EMBL" id="SMC78229.1"/>
    </source>
</evidence>
<evidence type="ECO:0000256" key="2">
    <source>
        <dbReference type="ARBA" id="ARBA00022723"/>
    </source>
</evidence>